<dbReference type="STRING" id="1236220.SAMN04488112_11477"/>
<accession>A0A1G6NWC5</accession>
<dbReference type="GO" id="GO:0003677">
    <property type="term" value="F:DNA binding"/>
    <property type="evidence" value="ECO:0007669"/>
    <property type="project" value="UniProtKB-KW"/>
</dbReference>
<dbReference type="GO" id="GO:0003700">
    <property type="term" value="F:DNA-binding transcription factor activity"/>
    <property type="evidence" value="ECO:0007669"/>
    <property type="project" value="InterPro"/>
</dbReference>
<dbReference type="InterPro" id="IPR036390">
    <property type="entry name" value="WH_DNA-bd_sf"/>
</dbReference>
<dbReference type="InterPro" id="IPR000524">
    <property type="entry name" value="Tscrpt_reg_HTH_GntR"/>
</dbReference>
<dbReference type="Pfam" id="PF00392">
    <property type="entry name" value="GntR"/>
    <property type="match status" value="1"/>
</dbReference>
<feature type="domain" description="HTH gntR-type" evidence="4">
    <location>
        <begin position="1"/>
        <end position="51"/>
    </location>
</feature>
<dbReference type="SMART" id="SM00345">
    <property type="entry name" value="HTH_GNTR"/>
    <property type="match status" value="1"/>
</dbReference>
<dbReference type="InterPro" id="IPR036388">
    <property type="entry name" value="WH-like_DNA-bd_sf"/>
</dbReference>
<gene>
    <name evidence="5" type="ORF">SAMN04488112_11477</name>
</gene>
<evidence type="ECO:0000313" key="6">
    <source>
        <dbReference type="Proteomes" id="UP000199387"/>
    </source>
</evidence>
<dbReference type="CDD" id="cd07377">
    <property type="entry name" value="WHTH_GntR"/>
    <property type="match status" value="1"/>
</dbReference>
<evidence type="ECO:0000256" key="2">
    <source>
        <dbReference type="ARBA" id="ARBA00023125"/>
    </source>
</evidence>
<dbReference type="Proteomes" id="UP000199387">
    <property type="component" value="Unassembled WGS sequence"/>
</dbReference>
<dbReference type="AlphaFoldDB" id="A0A1G6NWC5"/>
<keyword evidence="1" id="KW-0805">Transcription regulation</keyword>
<evidence type="ECO:0000256" key="3">
    <source>
        <dbReference type="ARBA" id="ARBA00023163"/>
    </source>
</evidence>
<keyword evidence="6" id="KW-1185">Reference proteome</keyword>
<dbReference type="EMBL" id="FMZA01000014">
    <property type="protein sequence ID" value="SDC72232.1"/>
    <property type="molecule type" value="Genomic_DNA"/>
</dbReference>
<sequence>MKAKGDRLPTERDLAREFGVSRTVVRDTVKTLAGRGILRVKHGVGIFVSVHSSANWDKESLQGAALTDLFEIRKVLESEGAVWAAQRGKPHHVERMGREQNRFLRIIPCSTGRT</sequence>
<keyword evidence="3" id="KW-0804">Transcription</keyword>
<dbReference type="RefSeq" id="WP_091571029.1">
    <property type="nucleotide sequence ID" value="NZ_FMZA01000014.1"/>
</dbReference>
<dbReference type="PROSITE" id="PS50949">
    <property type="entry name" value="HTH_GNTR"/>
    <property type="match status" value="1"/>
</dbReference>
<name>A0A1G6NWC5_9BACL</name>
<proteinExistence type="predicted"/>
<dbReference type="SUPFAM" id="SSF46785">
    <property type="entry name" value="Winged helix' DNA-binding domain"/>
    <property type="match status" value="1"/>
</dbReference>
<dbReference type="PANTHER" id="PTHR43537:SF5">
    <property type="entry name" value="UXU OPERON TRANSCRIPTIONAL REGULATOR"/>
    <property type="match status" value="1"/>
</dbReference>
<evidence type="ECO:0000313" key="5">
    <source>
        <dbReference type="EMBL" id="SDC72232.1"/>
    </source>
</evidence>
<evidence type="ECO:0000259" key="4">
    <source>
        <dbReference type="PROSITE" id="PS50949"/>
    </source>
</evidence>
<evidence type="ECO:0000256" key="1">
    <source>
        <dbReference type="ARBA" id="ARBA00023015"/>
    </source>
</evidence>
<dbReference type="Gene3D" id="1.10.10.10">
    <property type="entry name" value="Winged helix-like DNA-binding domain superfamily/Winged helix DNA-binding domain"/>
    <property type="match status" value="1"/>
</dbReference>
<protein>
    <submittedName>
        <fullName evidence="5">Regulatory protein, gntR family</fullName>
    </submittedName>
</protein>
<dbReference type="PANTHER" id="PTHR43537">
    <property type="entry name" value="TRANSCRIPTIONAL REGULATOR, GNTR FAMILY"/>
    <property type="match status" value="1"/>
</dbReference>
<organism evidence="5 6">
    <name type="scientific">Melghirimyces thermohalophilus</name>
    <dbReference type="NCBI Taxonomy" id="1236220"/>
    <lineage>
        <taxon>Bacteria</taxon>
        <taxon>Bacillati</taxon>
        <taxon>Bacillota</taxon>
        <taxon>Bacilli</taxon>
        <taxon>Bacillales</taxon>
        <taxon>Thermoactinomycetaceae</taxon>
        <taxon>Melghirimyces</taxon>
    </lineage>
</organism>
<reference evidence="5 6" key="1">
    <citation type="submission" date="2016-10" db="EMBL/GenBank/DDBJ databases">
        <authorList>
            <person name="de Groot N.N."/>
        </authorList>
    </citation>
    <scope>NUCLEOTIDE SEQUENCE [LARGE SCALE GENOMIC DNA]</scope>
    <source>
        <strain evidence="5 6">DSM 45514</strain>
    </source>
</reference>
<dbReference type="OrthoDB" id="9782299at2"/>
<dbReference type="PRINTS" id="PR00035">
    <property type="entry name" value="HTHGNTR"/>
</dbReference>
<keyword evidence="2" id="KW-0238">DNA-binding</keyword>